<sequence length="137" mass="16072">MHSYVILQCTCRNIQSENFLVILTELQLYFLNQVDGSLEFEYKPSFKAQHIYTSMNHFVLYNGEKIWLLSIPQFVTTLTKSLELISYFPFLVAIDNNGKCRCFHDSTGWTLIDESFDSKLILPNASGIWHKDRYYPD</sequence>
<dbReference type="AlphaFoldDB" id="A0A075B1J6"/>
<name>A0A075B1J6_ROZAC</name>
<organism evidence="1 2">
    <name type="scientific">Rozella allomycis (strain CSF55)</name>
    <dbReference type="NCBI Taxonomy" id="988480"/>
    <lineage>
        <taxon>Eukaryota</taxon>
        <taxon>Fungi</taxon>
        <taxon>Fungi incertae sedis</taxon>
        <taxon>Cryptomycota</taxon>
        <taxon>Cryptomycota incertae sedis</taxon>
        <taxon>Rozella</taxon>
    </lineage>
</organism>
<dbReference type="HOGENOM" id="CLU_1866274_0_0_1"/>
<dbReference type="EMBL" id="KE560565">
    <property type="protein sequence ID" value="EPZ36413.1"/>
    <property type="molecule type" value="Genomic_DNA"/>
</dbReference>
<proteinExistence type="predicted"/>
<dbReference type="Proteomes" id="UP000030755">
    <property type="component" value="Unassembled WGS sequence"/>
</dbReference>
<accession>A0A075B1J6</accession>
<evidence type="ECO:0000313" key="2">
    <source>
        <dbReference type="Proteomes" id="UP000030755"/>
    </source>
</evidence>
<gene>
    <name evidence="1" type="ORF">O9G_002915</name>
</gene>
<protein>
    <submittedName>
        <fullName evidence="1">Uncharacterized protein</fullName>
    </submittedName>
</protein>
<evidence type="ECO:0000313" key="1">
    <source>
        <dbReference type="EMBL" id="EPZ36413.1"/>
    </source>
</evidence>
<keyword evidence="2" id="KW-1185">Reference proteome</keyword>
<reference evidence="1 2" key="1">
    <citation type="journal article" date="2013" name="Curr. Biol.">
        <title>Shared signatures of parasitism and phylogenomics unite Cryptomycota and microsporidia.</title>
        <authorList>
            <person name="James T.Y."/>
            <person name="Pelin A."/>
            <person name="Bonen L."/>
            <person name="Ahrendt S."/>
            <person name="Sain D."/>
            <person name="Corradi N."/>
            <person name="Stajich J.E."/>
        </authorList>
    </citation>
    <scope>NUCLEOTIDE SEQUENCE [LARGE SCALE GENOMIC DNA]</scope>
    <source>
        <strain evidence="1 2">CSF55</strain>
    </source>
</reference>